<dbReference type="InterPro" id="IPR039422">
    <property type="entry name" value="MarR/SlyA-like"/>
</dbReference>
<dbReference type="Pfam" id="PF12802">
    <property type="entry name" value="MarR_2"/>
    <property type="match status" value="1"/>
</dbReference>
<organism evidence="3 4">
    <name type="scientific">Chondromyces apiculatus DSM 436</name>
    <dbReference type="NCBI Taxonomy" id="1192034"/>
    <lineage>
        <taxon>Bacteria</taxon>
        <taxon>Pseudomonadati</taxon>
        <taxon>Myxococcota</taxon>
        <taxon>Polyangia</taxon>
        <taxon>Polyangiales</taxon>
        <taxon>Polyangiaceae</taxon>
        <taxon>Chondromyces</taxon>
    </lineage>
</organism>
<feature type="region of interest" description="Disordered" evidence="1">
    <location>
        <begin position="1"/>
        <end position="20"/>
    </location>
</feature>
<sequence length="203" mass="22508">MRRGAPARRPVSPPAKAEDTLREQASIRAWVRILAVHKRALAAIRLDLEHEMTMPRFDLLANLTRTDGQTLAALSRTMLVTAGNLTGLVDRAARDGLVERRADPNDRRAWRVHLTAKGQRAFRDAERRHAARIAKVFAALAPAELTTLTRLLSKLRDTERAAAAPAARGTAPARARLARPARSATITRERRRKTPPDDEETNG</sequence>
<dbReference type="Gene3D" id="1.10.10.10">
    <property type="entry name" value="Winged helix-like DNA-binding domain superfamily/Winged helix DNA-binding domain"/>
    <property type="match status" value="1"/>
</dbReference>
<dbReference type="InterPro" id="IPR036388">
    <property type="entry name" value="WH-like_DNA-bd_sf"/>
</dbReference>
<dbReference type="PANTHER" id="PTHR33164:SF43">
    <property type="entry name" value="HTH-TYPE TRANSCRIPTIONAL REPRESSOR YETL"/>
    <property type="match status" value="1"/>
</dbReference>
<dbReference type="GO" id="GO:0006950">
    <property type="term" value="P:response to stress"/>
    <property type="evidence" value="ECO:0007669"/>
    <property type="project" value="TreeGrafter"/>
</dbReference>
<evidence type="ECO:0000256" key="1">
    <source>
        <dbReference type="SAM" id="MobiDB-lite"/>
    </source>
</evidence>
<dbReference type="eggNOG" id="COG1846">
    <property type="taxonomic scope" value="Bacteria"/>
</dbReference>
<dbReference type="EMBL" id="ASRX01000116">
    <property type="protein sequence ID" value="EYF00333.1"/>
    <property type="molecule type" value="Genomic_DNA"/>
</dbReference>
<accession>A0A017STK6</accession>
<dbReference type="InterPro" id="IPR000835">
    <property type="entry name" value="HTH_MarR-typ"/>
</dbReference>
<dbReference type="OrthoDB" id="5521015at2"/>
<evidence type="ECO:0000259" key="2">
    <source>
        <dbReference type="PROSITE" id="PS50995"/>
    </source>
</evidence>
<dbReference type="SUPFAM" id="SSF46785">
    <property type="entry name" value="Winged helix' DNA-binding domain"/>
    <property type="match status" value="1"/>
</dbReference>
<feature type="domain" description="HTH marR-type" evidence="2">
    <location>
        <begin position="1"/>
        <end position="157"/>
    </location>
</feature>
<proteinExistence type="predicted"/>
<evidence type="ECO:0000313" key="3">
    <source>
        <dbReference type="EMBL" id="EYF00333.1"/>
    </source>
</evidence>
<name>A0A017STK6_9BACT</name>
<keyword evidence="4" id="KW-1185">Reference proteome</keyword>
<dbReference type="PANTHER" id="PTHR33164">
    <property type="entry name" value="TRANSCRIPTIONAL REGULATOR, MARR FAMILY"/>
    <property type="match status" value="1"/>
</dbReference>
<reference evidence="3 4" key="1">
    <citation type="submission" date="2013-05" db="EMBL/GenBank/DDBJ databases">
        <title>Genome assembly of Chondromyces apiculatus DSM 436.</title>
        <authorList>
            <person name="Sharma G."/>
            <person name="Khatri I."/>
            <person name="Kaur C."/>
            <person name="Mayilraj S."/>
            <person name="Subramanian S."/>
        </authorList>
    </citation>
    <scope>NUCLEOTIDE SEQUENCE [LARGE SCALE GENOMIC DNA]</scope>
    <source>
        <strain evidence="3 4">DSM 436</strain>
    </source>
</reference>
<dbReference type="SMART" id="SM00347">
    <property type="entry name" value="HTH_MARR"/>
    <property type="match status" value="1"/>
</dbReference>
<dbReference type="GO" id="GO:0003700">
    <property type="term" value="F:DNA-binding transcription factor activity"/>
    <property type="evidence" value="ECO:0007669"/>
    <property type="project" value="InterPro"/>
</dbReference>
<dbReference type="Proteomes" id="UP000019678">
    <property type="component" value="Unassembled WGS sequence"/>
</dbReference>
<dbReference type="AlphaFoldDB" id="A0A017STK6"/>
<dbReference type="InterPro" id="IPR036390">
    <property type="entry name" value="WH_DNA-bd_sf"/>
</dbReference>
<evidence type="ECO:0000313" key="4">
    <source>
        <dbReference type="Proteomes" id="UP000019678"/>
    </source>
</evidence>
<dbReference type="PROSITE" id="PS50995">
    <property type="entry name" value="HTH_MARR_2"/>
    <property type="match status" value="1"/>
</dbReference>
<dbReference type="PRINTS" id="PR00598">
    <property type="entry name" value="HTHMARR"/>
</dbReference>
<protein>
    <submittedName>
        <fullName evidence="3">Transcriptional regulator, MarR family</fullName>
    </submittedName>
</protein>
<gene>
    <name evidence="3" type="ORF">CAP_0945</name>
</gene>
<feature type="compositionally biased region" description="Low complexity" evidence="1">
    <location>
        <begin position="161"/>
        <end position="184"/>
    </location>
</feature>
<comment type="caution">
    <text evidence="3">The sequence shown here is derived from an EMBL/GenBank/DDBJ whole genome shotgun (WGS) entry which is preliminary data.</text>
</comment>
<feature type="region of interest" description="Disordered" evidence="1">
    <location>
        <begin position="161"/>
        <end position="203"/>
    </location>
</feature>
<dbReference type="STRING" id="1192034.CAP_0945"/>
<dbReference type="RefSeq" id="WP_081865812.1">
    <property type="nucleotide sequence ID" value="NZ_ASRX01000116.1"/>
</dbReference>